<dbReference type="InterPro" id="IPR000873">
    <property type="entry name" value="AMP-dep_synth/lig_dom"/>
</dbReference>
<dbReference type="PANTHER" id="PTHR45527:SF2">
    <property type="entry name" value="FERRICROCIN SYNTHETASE (NONRIBOSOMAL PEPTIDE SIDEROPHORE SYNTHASE ) (EUROFUNG)"/>
    <property type="match status" value="1"/>
</dbReference>
<evidence type="ECO:0000256" key="6">
    <source>
        <dbReference type="SAM" id="MobiDB-lite"/>
    </source>
</evidence>
<dbReference type="Gene3D" id="1.10.1200.10">
    <property type="entry name" value="ACP-like"/>
    <property type="match status" value="5"/>
</dbReference>
<feature type="compositionally biased region" description="Polar residues" evidence="6">
    <location>
        <begin position="3679"/>
        <end position="3690"/>
    </location>
</feature>
<feature type="domain" description="Carrier" evidence="7">
    <location>
        <begin position="784"/>
        <end position="861"/>
    </location>
</feature>
<dbReference type="FunFam" id="3.30.300.30:FF:000015">
    <property type="entry name" value="Nonribosomal peptide synthase SidD"/>
    <property type="match status" value="1"/>
</dbReference>
<dbReference type="InterPro" id="IPR020806">
    <property type="entry name" value="PKS_PP-bd"/>
</dbReference>
<dbReference type="InterPro" id="IPR023213">
    <property type="entry name" value="CAT-like_dom_sf"/>
</dbReference>
<dbReference type="Gene3D" id="3.30.559.30">
    <property type="entry name" value="Nonribosomal peptide synthetase, condensation domain"/>
    <property type="match status" value="5"/>
</dbReference>
<dbReference type="GO" id="GO:0031177">
    <property type="term" value="F:phosphopantetheine binding"/>
    <property type="evidence" value="ECO:0007669"/>
    <property type="project" value="InterPro"/>
</dbReference>
<dbReference type="FunFam" id="3.40.50.12780:FF:000024">
    <property type="entry name" value="Nonribosomal siderophore peptide synthase SidC"/>
    <property type="match status" value="2"/>
</dbReference>
<keyword evidence="4" id="KW-0436">Ligase</keyword>
<accession>A0A6A6VSA3</accession>
<dbReference type="InterPro" id="IPR001242">
    <property type="entry name" value="Condensation_dom"/>
</dbReference>
<dbReference type="Gene3D" id="3.40.50.12780">
    <property type="entry name" value="N-terminal domain of ligase-like"/>
    <property type="match status" value="3"/>
</dbReference>
<feature type="domain" description="Carrier" evidence="7">
    <location>
        <begin position="1888"/>
        <end position="1964"/>
    </location>
</feature>
<protein>
    <recommendedName>
        <fullName evidence="7">Carrier domain-containing protein</fullName>
    </recommendedName>
</protein>
<dbReference type="GO" id="GO:0010106">
    <property type="term" value="P:cellular response to iron ion starvation"/>
    <property type="evidence" value="ECO:0007669"/>
    <property type="project" value="UniProtKB-ARBA"/>
</dbReference>
<dbReference type="PROSITE" id="PS00012">
    <property type="entry name" value="PHOSPHOPANTETHEINE"/>
    <property type="match status" value="2"/>
</dbReference>
<dbReference type="InterPro" id="IPR025110">
    <property type="entry name" value="AMP-bd_C"/>
</dbReference>
<name>A0A6A6VSA3_9PEZI</name>
<dbReference type="SUPFAM" id="SSF56801">
    <property type="entry name" value="Acetyl-CoA synthetase-like"/>
    <property type="match status" value="3"/>
</dbReference>
<dbReference type="InterPro" id="IPR042099">
    <property type="entry name" value="ANL_N_sf"/>
</dbReference>
<evidence type="ECO:0000256" key="2">
    <source>
        <dbReference type="ARBA" id="ARBA00022450"/>
    </source>
</evidence>
<evidence type="ECO:0000259" key="7">
    <source>
        <dbReference type="PROSITE" id="PS50075"/>
    </source>
</evidence>
<dbReference type="InterPro" id="IPR036736">
    <property type="entry name" value="ACP-like_sf"/>
</dbReference>
<dbReference type="CDD" id="cd05918">
    <property type="entry name" value="A_NRPS_SidN3_like"/>
    <property type="match status" value="1"/>
</dbReference>
<dbReference type="SUPFAM" id="SSF52777">
    <property type="entry name" value="CoA-dependent acyltransferases"/>
    <property type="match status" value="10"/>
</dbReference>
<comment type="pathway">
    <text evidence="1">Siderophore biosynthesis.</text>
</comment>
<gene>
    <name evidence="8" type="ORF">EJ05DRAFT_490324</name>
</gene>
<dbReference type="SMART" id="SM00823">
    <property type="entry name" value="PKS_PP"/>
    <property type="match status" value="5"/>
</dbReference>
<feature type="compositionally biased region" description="Polar residues" evidence="6">
    <location>
        <begin position="3652"/>
        <end position="3666"/>
    </location>
</feature>
<keyword evidence="2" id="KW-0596">Phosphopantetheine</keyword>
<evidence type="ECO:0000256" key="5">
    <source>
        <dbReference type="ARBA" id="ARBA00029454"/>
    </source>
</evidence>
<evidence type="ECO:0000256" key="4">
    <source>
        <dbReference type="ARBA" id="ARBA00022598"/>
    </source>
</evidence>
<feature type="region of interest" description="Disordered" evidence="6">
    <location>
        <begin position="3541"/>
        <end position="3561"/>
    </location>
</feature>
<reference evidence="8" key="1">
    <citation type="journal article" date="2020" name="Stud. Mycol.">
        <title>101 Dothideomycetes genomes: a test case for predicting lifestyles and emergence of pathogens.</title>
        <authorList>
            <person name="Haridas S."/>
            <person name="Albert R."/>
            <person name="Binder M."/>
            <person name="Bloem J."/>
            <person name="Labutti K."/>
            <person name="Salamov A."/>
            <person name="Andreopoulos B."/>
            <person name="Baker S."/>
            <person name="Barry K."/>
            <person name="Bills G."/>
            <person name="Bluhm B."/>
            <person name="Cannon C."/>
            <person name="Castanera R."/>
            <person name="Culley D."/>
            <person name="Daum C."/>
            <person name="Ezra D."/>
            <person name="Gonzalez J."/>
            <person name="Henrissat B."/>
            <person name="Kuo A."/>
            <person name="Liang C."/>
            <person name="Lipzen A."/>
            <person name="Lutzoni F."/>
            <person name="Magnuson J."/>
            <person name="Mondo S."/>
            <person name="Nolan M."/>
            <person name="Ohm R."/>
            <person name="Pangilinan J."/>
            <person name="Park H.-J."/>
            <person name="Ramirez L."/>
            <person name="Alfaro M."/>
            <person name="Sun H."/>
            <person name="Tritt A."/>
            <person name="Yoshinaga Y."/>
            <person name="Zwiers L.-H."/>
            <person name="Turgeon B."/>
            <person name="Goodwin S."/>
            <person name="Spatafora J."/>
            <person name="Crous P."/>
            <person name="Grigoriev I."/>
        </authorList>
    </citation>
    <scope>NUCLEOTIDE SEQUENCE</scope>
    <source>
        <strain evidence="8">CBS 121739</strain>
    </source>
</reference>
<evidence type="ECO:0000313" key="8">
    <source>
        <dbReference type="EMBL" id="KAF2753103.1"/>
    </source>
</evidence>
<dbReference type="PROSITE" id="PS00455">
    <property type="entry name" value="AMP_BINDING"/>
    <property type="match status" value="2"/>
</dbReference>
<dbReference type="InterPro" id="IPR009081">
    <property type="entry name" value="PP-bd_ACP"/>
</dbReference>
<dbReference type="PROSITE" id="PS50075">
    <property type="entry name" value="CARRIER"/>
    <property type="match status" value="5"/>
</dbReference>
<keyword evidence="3" id="KW-0597">Phosphoprotein</keyword>
<dbReference type="Pfam" id="PF00668">
    <property type="entry name" value="Condensation"/>
    <property type="match status" value="5"/>
</dbReference>
<dbReference type="InterPro" id="IPR010071">
    <property type="entry name" value="AA_adenyl_dom"/>
</dbReference>
<dbReference type="InterPro" id="IPR006162">
    <property type="entry name" value="Ppantetheine_attach_site"/>
</dbReference>
<dbReference type="NCBIfam" id="TIGR01733">
    <property type="entry name" value="AA-adenyl-dom"/>
    <property type="match status" value="1"/>
</dbReference>
<evidence type="ECO:0000256" key="3">
    <source>
        <dbReference type="ARBA" id="ARBA00022553"/>
    </source>
</evidence>
<dbReference type="Proteomes" id="UP000799437">
    <property type="component" value="Unassembled WGS sequence"/>
</dbReference>
<dbReference type="GO" id="GO:0005737">
    <property type="term" value="C:cytoplasm"/>
    <property type="evidence" value="ECO:0007669"/>
    <property type="project" value="TreeGrafter"/>
</dbReference>
<dbReference type="OrthoDB" id="416786at2759"/>
<dbReference type="InterPro" id="IPR045851">
    <property type="entry name" value="AMP-bd_C_sf"/>
</dbReference>
<dbReference type="Pfam" id="PF00501">
    <property type="entry name" value="AMP-binding"/>
    <property type="match status" value="3"/>
</dbReference>
<dbReference type="FunFam" id="3.30.300.30:FF:000033">
    <property type="entry name" value="Nonribosomal siderophore peptide synthase SidC"/>
    <property type="match status" value="1"/>
</dbReference>
<organism evidence="8 9">
    <name type="scientific">Pseudovirgaria hyperparasitica</name>
    <dbReference type="NCBI Taxonomy" id="470096"/>
    <lineage>
        <taxon>Eukaryota</taxon>
        <taxon>Fungi</taxon>
        <taxon>Dikarya</taxon>
        <taxon>Ascomycota</taxon>
        <taxon>Pezizomycotina</taxon>
        <taxon>Dothideomycetes</taxon>
        <taxon>Dothideomycetes incertae sedis</taxon>
        <taxon>Acrospermales</taxon>
        <taxon>Acrospermaceae</taxon>
        <taxon>Pseudovirgaria</taxon>
    </lineage>
</organism>
<sequence>MATSLYLTPVPSLNSVLNSSKLSVNNERAAHNFAYLEHDLGEAFASRSEDESINAFVRFLFAFTGLRELCFELTYGYSGSSNFKHFCIVATCEPDSPISSPGANHSPIIDMTRHDWSNVSDSCSPGFVLSLPTVQECNDLQNYSPSNACLVIEICRSRIRLRYDCALMPVKIASSVFASLLSYLGQSGVTLRRSVINYPPHPEPPLLRQDANWSEGKPPIGLHTAFERRAKQYPDRIALDFLSHAKTSARPAIHEILSYAELDSVSSYLSAKLLEHFSKNSHQCQPIIPFCASTSVSFYVSWLAVLKAGFAFCPIPLDAPNSRIHGVFQDISASIALGCGKRSSQRVLAADEQSGQKYLDSLHWIDVEEVFADWRSLPQDQHAVRRSVDVLGTDLAYVMSTSGSTGSPKGVRISHLAATITISSHERLLSDSWYAHEFRWFQMAPTTFDPSVVEMFLTWSTGATLCSSHRELTLTDPEGTINELSGNIVFTTPSLASVLHPENVPSLRCLWVSGEVINPKVVQSFARDSPARSSTFKDGLSYEGLTNIYGPTEAAIHCTASVDILVNDRRTVVGTPFETCSLFIIDPKAAGTTILPMGFSGELAIGGPQLSEGYHNRPDLTAKAFVTSPEFGRMYRTGDRARFVQSPSGQLVVDFQGRLNDDQVKLSGRRTELGDIEAAFVDVEGIRELAATVFKYDESAIGSERPVVCVALKPDTDEEILLSNCRQIAEANLPAYMRPAEYFFVDALPRTSSGKVKRSILQQIFSDYRTSKLGNNQSTNLDEDLDDEVVETLRLCIGKLLGIPVKSIKLNEPLIGLGIDSLQTVRLLQLLRMNKVTGLTVSDVLQSQTIKNIANLYHTKSKNHDQCNYSPPSRHWILAAFRQKHESNCVKTLGLAPDDLENVLPTTAIQTSILASFVKNLPKSRKAFIEHSIYRPAQYVDMDQLKEAWISSLQDAPIYRTVFTEVDDALSPFAQCILSPSSKFSDARSRVIENSSRSANKTLDTIIMDIERKIDLTEPPWILSFISENGTTVIILSQCHAIFDGGSMQLLEEAVWERYHNRDITKRTTVDIAVARHFDADHIDAADYWKAQFQDFTPVKFPCLSYARPSLVSSDSMVTETTAKLSFSSLIQGARKLKASPLATLQAAWSIILMAFSGYSTDVAMGSIVSDRLNEDLTNCIALTHAIVPLRVRAKADDRVSDVLQRLTKHSSEAINHHQMPLDALRTTENTMLYDTTLAFQAFTQASNAQALWGPVETPAMNADIPIMLEIFPQEKDELQLRVTYKNAHLNPSAASMLLVQFGDIITWLLENPAARFLDAQFAGQKSTLSIYPVEACNTQNTSEILLHDLFQRNITGSSSKVAFEFQAQLNNASNVTQWTYEELDLRATNLAGILVQKYGSLRKCIVPICMDKCPKLYIAILALLKAGAAWCSIDATFPSNRKRELIARSGGPIVLVHESCTPDSVPGGVIIVDLSSQDLNVNPRNSTTPAVDPPQISEDDMAYMIFTSGTTGPPKGVPITHKSAVAAIKALAHAIPTDVKGGQVRCLQFSGFTFDVFVQDLFYTWAVGGAVISSTREILLGSITELCNATRVTHIHCTPAFAGTLSRKDFNTVEVVTMIGEKLSQSIADDWSQGTRAYNTYGPAEATIVSTMRQFGADGDLHNSSNIGLPLPTVGAYVLKDGKPVLRGAQGELALSGVQLSPGYFKDPEIAAKKFVYNTMLDRRVYLTGDMVRQLSDGTFEFVGREDDLIKIRGIRMELSEIAYSIQECHSSVENAAVLFCAPTDTSGDENILAAFVVSPEFADTQDLRALINPRAAVLAKEIARSAELELPEAMLPNIYLMVNRIPHSVSNKIDRKALIRLLHFSDLSKWRSLIEGEGASTASDFSAWPAKHESLIEIVANLTGVTRSSLGPSSSLAALGLDSIRAIRLVARLRKTGSSISVMEALSSRTLADLAAKSSSSNADGNATKSSLAGFNSDWHDPVKRHITRGGAFTVAPALVIQENILSETLRSPQAYWIHRASSLGSEIDMPRLRAAWENLASNTSALRTTFLATASVANAPSAVQDHALTFLQVIHQDANIDWSEREVTDFSQESAKRRANELYVKHHEEMYSRPLWAVTIFKHEEGRTMLFSIHHSVFDGPSLSFVMEDLQRYYDGLSKPTKRTQLEDAVRQSSVLDSQENCNTFWRKTLHGFSDNDEADGLVGLRSKSNSDDNIVHRTQEFESSLSYQKIRDVASRFHMTSASTIIRLAWCLLLSEMLEKENVLLGEVVDERVVHPDLATAIGPLVSTIPVPFRKMPGLMSDVLKTQSQLYRSVMANRSVRPRVVKEALGQDSNDILYPALYIFNVENEPVDEKDGKPSLWTQTPDMLDLSVEHPLVLHVWPKAEKLHFELSVDQSIVSDEQQQLLCKQLDALVTAMVYHVDKPIEHLTSFLPEELLSITPHRETRKFPVTVSPTYWVEHWAEIQPDWKAVEIASQIHDTHADSVCWTYSELNAAAERVARFLRTKNAHRKAIAVCMGRTLWSFAVAIGIMKSSNCYVPIEESFPAERKSFLLEDSGATLIFSTEGLLDDVVIPYACKVIGSNDDDIERCLDESDEQETNDTNEENLDDNSYLLYTSGSTGRPKGVMVSRGNLSAFTEAQSDFICEVVPATRNLGGKGAYLCLASRAFDVHIGEMFLAWKHGLCATSASRTILLDDLALALRVLRISHASFVPSLLDQTGLTPDDAPYLHYLGVGGEKMSQKTKKLWGAHDRVGLINAYGPTEATIGLCSTKLLPDSNPSNIGSPLGDSRAHVLVPNSEQYVKRGMPGELCFTGSLIANGYHNRPDAKGFVDDFRGSRMYRTGDIVRMMPDSSIQFLGRKDDQVKIRGQRVELGEVSEGVRMASRDPIDVASLVLRHPDSSRLQLVSFIATSRSNTKQNPEPPTVLDDTVKDINNTLRALCRKSLAAYMVPDLIVPLSYVPLAVTSGKAENKLLTKIFFGISLSIFHGNLGRHDDKTNSMLNDEETAIRDIIKEVIPKGSDNVAPSTTLFELGVDSLAAISIFTKLRAMGYSCSVAKLMQNPTIEDVATYPRSDAATKTAREASLAKARDLISQNEQELFHQEGLPVPQNEIEYILPCMPLQETLIASSLIDATDGSYINNILLELEEGVDVAKLENALREIVSRNSILRTIFVLKNDHVYQIAIKAEYAPLNWTVHDNLDIVLDQKTRYDFLSDIHNQDITSKITTEAPLRVSVWQSTSTSRYCACVSIHHAIYDGISLTSLFKDLRDLYESKQISSRPGPRQMVEYITSLDAGRAKEFWTNSMSNWQRTKLLGDSTDTHLSEVSRTFERSLSKLEDLVRPMKLTLSTLLQGAYALSLAQAQDSDDVIFGHVLSGRTGSVDGSDKLIFPCITTIPQRANIREFGSRTITDLLSSLQSSGAQALEFQHTSPRDIQRWVGANRPLYDCLFSVVLGGGIYEGTSPWRQVENSISVDYALAVEFEIDSSNDIIKAGLGFTGAFGDATRAREFLKNIEMLVNDISDGSEIYLRDLGITEPAHIPDDSSNEESATNGEEWSVEESQLRDLVSTFCSVPPEQIGKRTLFIHLGIDSIVAIRFSQQLRKQGFQMSSADVIRSGSIKALMEIKQKAKENIGEEYSSIPRTNRKRSGNASGGVNDSLNGNEDSGENYDGRNEQSRPSTLESDNISSQTLKSQLLSAGLLTAENDVQHCYVATPLQSGMITQTLSVDGKLYVHHHVVRVMSHVDSTSLKRACVTLISKSDIMRTSFRRLERDVSQWIAVVHSQSVARVRLTKTLDAREEMERVVSKMRFNDEADFHHTPLAINIIQSDNERLLSISLHHSLYDGISIVNMFRQLAEYLQHEVAVRTTPFYLAAEAISARQEEAVQYWATSLRGYESIRIPVPVGNEITKPVLRTIVFDRALSTMLETCREQGFTIQDACLLAFGKALAMLVGRRDVTFGQVLAGRTLAVEAADQIIGPLFNTVPVRIKLANKLALNKSTMRNIRSSMTKAIDYQHASLADVQKLWRKQSNPTGPPLIDSLFTFQKLDQGIREATEKYWEPIDGDSVLAPSEYRLNFEIEQNATQLVARSNARITNEQIDALMDTFHDALFDILESPARSILAVPRGLVQLPLTVMKEESLDYDTEAVSKFAESIRTAMAEVCQVHKDAITLATSIFSIGLDSIAAIQVAQKCRKSGARISAADIVGGITLGRICEFALRSSRLVETHDVAQRDLVPDKLKTAALKILTVRADQVEDVLPLLPGQEWYIAGWLKSGKTTYEPAWSYKVQETLDSGKLLIAWLKLIERNPILRTTIIATEDGRTVQVVLSADTETKWQDNTFSVVENPSRSLLEATRETVHREVRAPSDFYVPPIRLRHIIAKDGQGIVLMLHHTLYDAYSMPRLISELASLYAGNASIDDNVPFSKFVINSLHKIKHSDQAKFWKHAIGSCKSTHVTRKQIFQIQDGIRAQQQTFVLVHGSPIDIVKVEAKCRQHDINLHHIVLVAFARVLANLTSTHDPLFGFYQHGRSASIEDINGPIAGPCINMLPLGLPNVMEMRPLDAAKTVQKMLGERTAFEQSRMIDVLKWAGFKGDRLPFNAFLNLLFRRDVLDAETNENTGTKEEKALFQPLHIGFPTDFAPEHELSGKSAVDDMNSVSNGLVEMICDGNLYVDIGPRGDGSGLDFGIKCEGVLEVSDQNTTDSTRGIKNFAEILDVTIGDCLESLGA</sequence>
<feature type="domain" description="Carrier" evidence="7">
    <location>
        <begin position="3003"/>
        <end position="3079"/>
    </location>
</feature>
<evidence type="ECO:0000313" key="9">
    <source>
        <dbReference type="Proteomes" id="UP000799437"/>
    </source>
</evidence>
<dbReference type="GeneID" id="54486922"/>
<dbReference type="NCBIfam" id="NF003417">
    <property type="entry name" value="PRK04813.1"/>
    <property type="match status" value="3"/>
</dbReference>
<feature type="region of interest" description="Disordered" evidence="6">
    <location>
        <begin position="3638"/>
        <end position="3690"/>
    </location>
</feature>
<dbReference type="GO" id="GO:0031169">
    <property type="term" value="P:ferrichrome biosynthetic process"/>
    <property type="evidence" value="ECO:0007669"/>
    <property type="project" value="UniProtKB-ARBA"/>
</dbReference>
<dbReference type="Pfam" id="PF13193">
    <property type="entry name" value="AMP-binding_C"/>
    <property type="match status" value="1"/>
</dbReference>
<feature type="domain" description="Carrier" evidence="7">
    <location>
        <begin position="3560"/>
        <end position="3633"/>
    </location>
</feature>
<dbReference type="SUPFAM" id="SSF47336">
    <property type="entry name" value="ACP-like"/>
    <property type="match status" value="5"/>
</dbReference>
<dbReference type="GO" id="GO:0016874">
    <property type="term" value="F:ligase activity"/>
    <property type="evidence" value="ECO:0007669"/>
    <property type="project" value="UniProtKB-KW"/>
</dbReference>
<dbReference type="EMBL" id="ML996586">
    <property type="protein sequence ID" value="KAF2753103.1"/>
    <property type="molecule type" value="Genomic_DNA"/>
</dbReference>
<comment type="similarity">
    <text evidence="5">Belongs to the NRP synthetase family.</text>
</comment>
<dbReference type="Pfam" id="PF00550">
    <property type="entry name" value="PP-binding"/>
    <property type="match status" value="5"/>
</dbReference>
<dbReference type="GO" id="GO:0043041">
    <property type="term" value="P:amino acid activation for nonribosomal peptide biosynthetic process"/>
    <property type="evidence" value="ECO:0007669"/>
    <property type="project" value="TreeGrafter"/>
</dbReference>
<proteinExistence type="inferred from homology"/>
<dbReference type="Gene3D" id="3.30.559.10">
    <property type="entry name" value="Chloramphenicol acetyltransferase-like domain"/>
    <property type="match status" value="5"/>
</dbReference>
<dbReference type="Gene3D" id="3.30.300.30">
    <property type="match status" value="3"/>
</dbReference>
<keyword evidence="9" id="KW-1185">Reference proteome</keyword>
<dbReference type="PANTHER" id="PTHR45527">
    <property type="entry name" value="NONRIBOSOMAL PEPTIDE SYNTHETASE"/>
    <property type="match status" value="1"/>
</dbReference>
<dbReference type="RefSeq" id="XP_033595554.1">
    <property type="nucleotide sequence ID" value="XM_033745868.1"/>
</dbReference>
<dbReference type="InterPro" id="IPR020845">
    <property type="entry name" value="AMP-binding_CS"/>
</dbReference>
<evidence type="ECO:0000256" key="1">
    <source>
        <dbReference type="ARBA" id="ARBA00004924"/>
    </source>
</evidence>
<feature type="domain" description="Carrier" evidence="7">
    <location>
        <begin position="4152"/>
        <end position="4225"/>
    </location>
</feature>